<dbReference type="Gene3D" id="4.10.410.10">
    <property type="entry name" value="Pancreatic trypsin inhibitor Kunitz domain"/>
    <property type="match status" value="1"/>
</dbReference>
<dbReference type="PANTHER" id="PTHR10083">
    <property type="entry name" value="KUNITZ-TYPE PROTEASE INHIBITOR-RELATED"/>
    <property type="match status" value="1"/>
</dbReference>
<keyword evidence="1" id="KW-1015">Disulfide bond</keyword>
<dbReference type="InterPro" id="IPR050098">
    <property type="entry name" value="TFPI/VKTCI-like"/>
</dbReference>
<dbReference type="GO" id="GO:0005615">
    <property type="term" value="C:extracellular space"/>
    <property type="evidence" value="ECO:0007669"/>
    <property type="project" value="TreeGrafter"/>
</dbReference>
<dbReference type="PRINTS" id="PR00759">
    <property type="entry name" value="BASICPTASE"/>
</dbReference>
<feature type="signal peptide" evidence="2">
    <location>
        <begin position="1"/>
        <end position="22"/>
    </location>
</feature>
<gene>
    <name evidence="4" type="ORF">CRM22_010265</name>
</gene>
<dbReference type="AlphaFoldDB" id="A0A4S2L0G7"/>
<dbReference type="CDD" id="cd00109">
    <property type="entry name" value="Kunitz-type"/>
    <property type="match status" value="1"/>
</dbReference>
<evidence type="ECO:0000256" key="1">
    <source>
        <dbReference type="ARBA" id="ARBA00023157"/>
    </source>
</evidence>
<name>A0A4S2L0G7_OPIFE</name>
<dbReference type="EMBL" id="SJOL01009744">
    <property type="protein sequence ID" value="TGZ55941.1"/>
    <property type="molecule type" value="Genomic_DNA"/>
</dbReference>
<evidence type="ECO:0000313" key="5">
    <source>
        <dbReference type="Proteomes" id="UP000308267"/>
    </source>
</evidence>
<comment type="caution">
    <text evidence="4">The sequence shown here is derived from an EMBL/GenBank/DDBJ whole genome shotgun (WGS) entry which is preliminary data.</text>
</comment>
<dbReference type="Proteomes" id="UP000308267">
    <property type="component" value="Unassembled WGS sequence"/>
</dbReference>
<dbReference type="PANTHER" id="PTHR10083:SF374">
    <property type="entry name" value="BPTI_KUNITZ INHIBITOR DOMAIN-CONTAINING PROTEIN"/>
    <property type="match status" value="1"/>
</dbReference>
<feature type="domain" description="BPTI/Kunitz inhibitor" evidence="3">
    <location>
        <begin position="29"/>
        <end position="79"/>
    </location>
</feature>
<proteinExistence type="predicted"/>
<evidence type="ECO:0000313" key="4">
    <source>
        <dbReference type="EMBL" id="TGZ55941.1"/>
    </source>
</evidence>
<evidence type="ECO:0000256" key="2">
    <source>
        <dbReference type="SAM" id="SignalP"/>
    </source>
</evidence>
<keyword evidence="5" id="KW-1185">Reference proteome</keyword>
<reference evidence="4 5" key="1">
    <citation type="journal article" date="2019" name="BMC Genomics">
        <title>New insights from Opisthorchis felineus genome: update on genomics of the epidemiologically important liver flukes.</title>
        <authorList>
            <person name="Ershov N.I."/>
            <person name="Mordvinov V.A."/>
            <person name="Prokhortchouk E.B."/>
            <person name="Pakharukova M.Y."/>
            <person name="Gunbin K.V."/>
            <person name="Ustyantsev K."/>
            <person name="Genaev M.A."/>
            <person name="Blinov A.G."/>
            <person name="Mazur A."/>
            <person name="Boulygina E."/>
            <person name="Tsygankova S."/>
            <person name="Khrameeva E."/>
            <person name="Chekanov N."/>
            <person name="Fan G."/>
            <person name="Xiao A."/>
            <person name="Zhang H."/>
            <person name="Xu X."/>
            <person name="Yang H."/>
            <person name="Solovyev V."/>
            <person name="Lee S.M."/>
            <person name="Liu X."/>
            <person name="Afonnikov D.A."/>
            <person name="Skryabin K.G."/>
        </authorList>
    </citation>
    <scope>NUCLEOTIDE SEQUENCE [LARGE SCALE GENOMIC DNA]</scope>
    <source>
        <strain evidence="4">AK-0245</strain>
        <tissue evidence="4">Whole organism</tissue>
    </source>
</reference>
<dbReference type="STRING" id="147828.A0A4S2L0G7"/>
<feature type="chain" id="PRO_5020194681" description="BPTI/Kunitz inhibitor domain-containing protein" evidence="2">
    <location>
        <begin position="23"/>
        <end position="88"/>
    </location>
</feature>
<keyword evidence="2" id="KW-0732">Signal</keyword>
<dbReference type="PROSITE" id="PS50279">
    <property type="entry name" value="BPTI_KUNITZ_2"/>
    <property type="match status" value="1"/>
</dbReference>
<dbReference type="SMART" id="SM00131">
    <property type="entry name" value="KU"/>
    <property type="match status" value="1"/>
</dbReference>
<dbReference type="InterPro" id="IPR020901">
    <property type="entry name" value="Prtase_inh_Kunz-CS"/>
</dbReference>
<dbReference type="SUPFAM" id="SSF57362">
    <property type="entry name" value="BPTI-like"/>
    <property type="match status" value="1"/>
</dbReference>
<dbReference type="OrthoDB" id="4473401at2759"/>
<dbReference type="InterPro" id="IPR002223">
    <property type="entry name" value="Kunitz_BPTI"/>
</dbReference>
<dbReference type="PROSITE" id="PS00280">
    <property type="entry name" value="BPTI_KUNITZ_1"/>
    <property type="match status" value="1"/>
</dbReference>
<dbReference type="GO" id="GO:0004867">
    <property type="term" value="F:serine-type endopeptidase inhibitor activity"/>
    <property type="evidence" value="ECO:0007669"/>
    <property type="project" value="InterPro"/>
</dbReference>
<protein>
    <recommendedName>
        <fullName evidence="3">BPTI/Kunitz inhibitor domain-containing protein</fullName>
    </recommendedName>
</protein>
<accession>A0A4S2L0G7</accession>
<dbReference type="InterPro" id="IPR036880">
    <property type="entry name" value="Kunitz_BPTI_sf"/>
</dbReference>
<dbReference type="FunFam" id="4.10.410.10:FF:000004">
    <property type="entry name" value="Tissue factor pathway inhibitor"/>
    <property type="match status" value="1"/>
</dbReference>
<sequence length="88" mass="9776">MQAVESSILLVFASYIAMDVRAGVIPEFCFEDPNPGICNAYIPSYFYNASVEDCQSFIYGGCYGNRNRFETVDECLEACYPATLSSVK</sequence>
<evidence type="ECO:0000259" key="3">
    <source>
        <dbReference type="PROSITE" id="PS50279"/>
    </source>
</evidence>
<dbReference type="Pfam" id="PF00014">
    <property type="entry name" value="Kunitz_BPTI"/>
    <property type="match status" value="1"/>
</dbReference>
<organism evidence="4 5">
    <name type="scientific">Opisthorchis felineus</name>
    <dbReference type="NCBI Taxonomy" id="147828"/>
    <lineage>
        <taxon>Eukaryota</taxon>
        <taxon>Metazoa</taxon>
        <taxon>Spiralia</taxon>
        <taxon>Lophotrochozoa</taxon>
        <taxon>Platyhelminthes</taxon>
        <taxon>Trematoda</taxon>
        <taxon>Digenea</taxon>
        <taxon>Opisthorchiida</taxon>
        <taxon>Opisthorchiata</taxon>
        <taxon>Opisthorchiidae</taxon>
        <taxon>Opisthorchis</taxon>
    </lineage>
</organism>